<dbReference type="Proteomes" id="UP000280668">
    <property type="component" value="Unassembled WGS sequence"/>
</dbReference>
<evidence type="ECO:0000313" key="8">
    <source>
        <dbReference type="EMBL" id="ROR71992.1"/>
    </source>
</evidence>
<evidence type="ECO:0000313" key="9">
    <source>
        <dbReference type="Proteomes" id="UP000280668"/>
    </source>
</evidence>
<dbReference type="GO" id="GO:0016787">
    <property type="term" value="F:hydrolase activity"/>
    <property type="evidence" value="ECO:0007669"/>
    <property type="project" value="UniProtKB-KW"/>
</dbReference>
<dbReference type="GO" id="GO:0003676">
    <property type="term" value="F:nucleic acid binding"/>
    <property type="evidence" value="ECO:0007669"/>
    <property type="project" value="InterPro"/>
</dbReference>
<dbReference type="PROSITE" id="PS51194">
    <property type="entry name" value="HELICASE_CTER"/>
    <property type="match status" value="1"/>
</dbReference>
<dbReference type="EMBL" id="RKHK01000001">
    <property type="protein sequence ID" value="ROR71992.1"/>
    <property type="molecule type" value="Genomic_DNA"/>
</dbReference>
<dbReference type="RefSeq" id="WP_123302630.1">
    <property type="nucleotide sequence ID" value="NZ_RKHK01000001.1"/>
</dbReference>
<feature type="compositionally biased region" description="Low complexity" evidence="5">
    <location>
        <begin position="797"/>
        <end position="808"/>
    </location>
</feature>
<feature type="compositionally biased region" description="Basic and acidic residues" evidence="5">
    <location>
        <begin position="741"/>
        <end position="751"/>
    </location>
</feature>
<dbReference type="Pfam" id="PF00270">
    <property type="entry name" value="DEAD"/>
    <property type="match status" value="1"/>
</dbReference>
<dbReference type="CDD" id="cd17921">
    <property type="entry name" value="DEXHc_Ski2"/>
    <property type="match status" value="1"/>
</dbReference>
<comment type="caution">
    <text evidence="8">The sequence shown here is derived from an EMBL/GenBank/DDBJ whole genome shotgun (WGS) entry which is preliminary data.</text>
</comment>
<dbReference type="SUPFAM" id="SSF52540">
    <property type="entry name" value="P-loop containing nucleoside triphosphate hydrolases"/>
    <property type="match status" value="1"/>
</dbReference>
<evidence type="ECO:0000256" key="4">
    <source>
        <dbReference type="ARBA" id="ARBA00022840"/>
    </source>
</evidence>
<evidence type="ECO:0000256" key="2">
    <source>
        <dbReference type="ARBA" id="ARBA00022801"/>
    </source>
</evidence>
<dbReference type="InterPro" id="IPR021904">
    <property type="entry name" value="DUF3516"/>
</dbReference>
<feature type="region of interest" description="Disordered" evidence="5">
    <location>
        <begin position="728"/>
        <end position="751"/>
    </location>
</feature>
<dbReference type="InterPro" id="IPR011545">
    <property type="entry name" value="DEAD/DEAH_box_helicase_dom"/>
</dbReference>
<dbReference type="InterPro" id="IPR001650">
    <property type="entry name" value="Helicase_C-like"/>
</dbReference>
<evidence type="ECO:0000259" key="6">
    <source>
        <dbReference type="PROSITE" id="PS51192"/>
    </source>
</evidence>
<dbReference type="SMART" id="SM00487">
    <property type="entry name" value="DEXDc"/>
    <property type="match status" value="1"/>
</dbReference>
<dbReference type="InterPro" id="IPR050699">
    <property type="entry name" value="RNA-DNA_Helicase"/>
</dbReference>
<dbReference type="PANTHER" id="PTHR12131:SF1">
    <property type="entry name" value="ATP-DEPENDENT RNA HELICASE SUPV3L1, MITOCHONDRIAL-RELATED"/>
    <property type="match status" value="1"/>
</dbReference>
<evidence type="ECO:0000256" key="3">
    <source>
        <dbReference type="ARBA" id="ARBA00022806"/>
    </source>
</evidence>
<dbReference type="AlphaFoldDB" id="A0A3N2BA13"/>
<evidence type="ECO:0000256" key="1">
    <source>
        <dbReference type="ARBA" id="ARBA00022741"/>
    </source>
</evidence>
<organism evidence="8 9">
    <name type="scientific">Bogoriella caseilytica</name>
    <dbReference type="NCBI Taxonomy" id="56055"/>
    <lineage>
        <taxon>Bacteria</taxon>
        <taxon>Bacillati</taxon>
        <taxon>Actinomycetota</taxon>
        <taxon>Actinomycetes</taxon>
        <taxon>Micrococcales</taxon>
        <taxon>Bogoriellaceae</taxon>
        <taxon>Bogoriella</taxon>
    </lineage>
</organism>
<keyword evidence="1" id="KW-0547">Nucleotide-binding</keyword>
<keyword evidence="2" id="KW-0378">Hydrolase</keyword>
<keyword evidence="9" id="KW-1185">Reference proteome</keyword>
<dbReference type="GO" id="GO:0005524">
    <property type="term" value="F:ATP binding"/>
    <property type="evidence" value="ECO:0007669"/>
    <property type="project" value="UniProtKB-KW"/>
</dbReference>
<protein>
    <submittedName>
        <fullName evidence="8">Helicase-like protein</fullName>
    </submittedName>
</protein>
<feature type="domain" description="Helicase ATP-binding" evidence="6">
    <location>
        <begin position="50"/>
        <end position="211"/>
    </location>
</feature>
<reference evidence="8 9" key="1">
    <citation type="submission" date="2018-11" db="EMBL/GenBank/DDBJ databases">
        <title>Sequencing the genomes of 1000 actinobacteria strains.</title>
        <authorList>
            <person name="Klenk H.-P."/>
        </authorList>
    </citation>
    <scope>NUCLEOTIDE SEQUENCE [LARGE SCALE GENOMIC DNA]</scope>
    <source>
        <strain evidence="8 9">DSM 11294</strain>
    </source>
</reference>
<dbReference type="Pfam" id="PF12029">
    <property type="entry name" value="DUF3516"/>
    <property type="match status" value="1"/>
</dbReference>
<dbReference type="GO" id="GO:0004386">
    <property type="term" value="F:helicase activity"/>
    <property type="evidence" value="ECO:0007669"/>
    <property type="project" value="UniProtKB-KW"/>
</dbReference>
<dbReference type="PANTHER" id="PTHR12131">
    <property type="entry name" value="ATP-DEPENDENT RNA AND DNA HELICASE"/>
    <property type="match status" value="1"/>
</dbReference>
<keyword evidence="4" id="KW-0067">ATP-binding</keyword>
<feature type="region of interest" description="Disordered" evidence="5">
    <location>
        <begin position="794"/>
        <end position="831"/>
    </location>
</feature>
<evidence type="ECO:0000256" key="5">
    <source>
        <dbReference type="SAM" id="MobiDB-lite"/>
    </source>
</evidence>
<name>A0A3N2BA13_9MICO</name>
<proteinExistence type="predicted"/>
<dbReference type="PROSITE" id="PS51192">
    <property type="entry name" value="HELICASE_ATP_BIND_1"/>
    <property type="match status" value="1"/>
</dbReference>
<dbReference type="CDD" id="cd18795">
    <property type="entry name" value="SF2_C_Ski2"/>
    <property type="match status" value="1"/>
</dbReference>
<sequence>MPAESAPLNRALDVLEDSGAARDPDEVYAVYEEWATSSGRPLYPHQEEALLELVTGEHVILATPTGSGKSLVAVGAIFSALAQGRAAFYTAPIKALVSEKFFDLLDLFGSANVGMVTGDSAINPDAPIICCTAEILANQALRDGGPHSTAEWADAVVVMDEFHFYGDPQRGGAWQIPLLELPRAQFLLMSATLGDVSFFREDLERRTGTGVALIDDAERPVPLSYSWSLEPVQELLLELTSTHREPVYVVHFSQKDAVERAQSLTSVSVASRERRDRIAEAIGDFRFTKGFGQTLSRLLRQGVGVHHAGMLPRYRRLVERLTQQGLLGVVCGTDTLGVGINVPIRTVLITALTKFDGERMRHLSAREFHQIAGRAGRAGFDTTGEVIVQAPEHEIENARLVRKAGDDPKKLKRVVRKKAPSGSVNWTEKTYLRLRDSAPEPLTSQFHVTHAMALSVLAREGDPVATMYRLCTDNHEVLRSGTPSGGDRSGTRNPHLRRAVEIYRSLRAGGIVEHRDAAWRREHPGQPYLRLTVDLPRDFALNAPLSPFALAAMELLDPESPDFAVEVVSVVEAVQEDPRPVLYAQERAARGDAIGAMKAEGVEYEERMELADQITWPRPLEEMLEGALSTYRQTNPWVADYELKPKTVVREMVEQAMTFSDLISRYQLARAEGVVLRYLTDTYRAMRQLVPDRLRTEEVEAIITWLGDLVRAVDSSLLDEWEQLAAGRIPGDPATEDDTPSAERRFGEDEHGRLPLTRNRHAFRVLVRNALFRYVDALARESFDTLERLAAGHARPAKAPDAGADAGEPGLGGSVSADLSPSGARSAGSPWAAQRWEQSMAPYWREYEWLGADGAARSAALVEFIEVPEPADLPSAVQLAESDAGLATELLEQREAGRVWLVRQTFADPEGDHDWGLTALVDLDMSDAAERVVLHILTLGPR</sequence>
<keyword evidence="3 8" id="KW-0347">Helicase</keyword>
<dbReference type="OrthoDB" id="3229913at2"/>
<dbReference type="Gene3D" id="3.40.50.300">
    <property type="entry name" value="P-loop containing nucleotide triphosphate hydrolases"/>
    <property type="match status" value="2"/>
</dbReference>
<dbReference type="InterPro" id="IPR027417">
    <property type="entry name" value="P-loop_NTPase"/>
</dbReference>
<dbReference type="SMART" id="SM00490">
    <property type="entry name" value="HELICc"/>
    <property type="match status" value="1"/>
</dbReference>
<gene>
    <name evidence="8" type="ORF">EDD31_0334</name>
</gene>
<accession>A0A3N2BA13</accession>
<feature type="domain" description="Helicase C-terminal" evidence="7">
    <location>
        <begin position="231"/>
        <end position="438"/>
    </location>
</feature>
<dbReference type="InterPro" id="IPR014001">
    <property type="entry name" value="Helicase_ATP-bd"/>
</dbReference>
<dbReference type="Pfam" id="PF00271">
    <property type="entry name" value="Helicase_C"/>
    <property type="match status" value="1"/>
</dbReference>
<evidence type="ECO:0000259" key="7">
    <source>
        <dbReference type="PROSITE" id="PS51194"/>
    </source>
</evidence>